<protein>
    <submittedName>
        <fullName evidence="2 4">Uncharacterized protein</fullName>
    </submittedName>
</protein>
<reference evidence="2 4" key="1">
    <citation type="submission" date="2020-01" db="EMBL/GenBank/DDBJ databases">
        <authorList>
            <consortium name="DOE Joint Genome Institute"/>
            <person name="Haridas S."/>
            <person name="Albert R."/>
            <person name="Binder M."/>
            <person name="Bloem J."/>
            <person name="Labutti K."/>
            <person name="Salamov A."/>
            <person name="Andreopoulos B."/>
            <person name="Baker S.E."/>
            <person name="Barry K."/>
            <person name="Bills G."/>
            <person name="Bluhm B.H."/>
            <person name="Cannon C."/>
            <person name="Castanera R."/>
            <person name="Culley D.E."/>
            <person name="Daum C."/>
            <person name="Ezra D."/>
            <person name="Gonzalez J.B."/>
            <person name="Henrissat B."/>
            <person name="Kuo A."/>
            <person name="Liang C."/>
            <person name="Lipzen A."/>
            <person name="Lutzoni F."/>
            <person name="Magnuson J."/>
            <person name="Mondo S."/>
            <person name="Nolan M."/>
            <person name="Ohm R."/>
            <person name="Pangilinan J."/>
            <person name="Park H.-J."/>
            <person name="Ramirez L."/>
            <person name="Alfaro M."/>
            <person name="Sun H."/>
            <person name="Tritt A."/>
            <person name="Yoshinaga Y."/>
            <person name="Zwiers L.-H."/>
            <person name="Turgeon B.G."/>
            <person name="Goodwin S.B."/>
            <person name="Spatafora J.W."/>
            <person name="Crous P.W."/>
            <person name="Grigoriev I.V."/>
        </authorList>
    </citation>
    <scope>NUCLEOTIDE SEQUENCE</scope>
    <source>
        <strain evidence="2 4">CBS 781.70</strain>
    </source>
</reference>
<name>A0A6G1G3L3_9PEZI</name>
<keyword evidence="1" id="KW-0732">Signal</keyword>
<evidence type="ECO:0000313" key="3">
    <source>
        <dbReference type="Proteomes" id="UP000504638"/>
    </source>
</evidence>
<reference evidence="4" key="3">
    <citation type="submission" date="2025-04" db="UniProtKB">
        <authorList>
            <consortium name="RefSeq"/>
        </authorList>
    </citation>
    <scope>IDENTIFICATION</scope>
    <source>
        <strain evidence="4">CBS 781.70</strain>
    </source>
</reference>
<reference evidence="4" key="2">
    <citation type="submission" date="2020-04" db="EMBL/GenBank/DDBJ databases">
        <authorList>
            <consortium name="NCBI Genome Project"/>
        </authorList>
    </citation>
    <scope>NUCLEOTIDE SEQUENCE</scope>
    <source>
        <strain evidence="4">CBS 781.70</strain>
    </source>
</reference>
<keyword evidence="3" id="KW-1185">Reference proteome</keyword>
<proteinExistence type="predicted"/>
<feature type="signal peptide" evidence="1">
    <location>
        <begin position="1"/>
        <end position="18"/>
    </location>
</feature>
<feature type="chain" id="PRO_5044631790" evidence="1">
    <location>
        <begin position="19"/>
        <end position="333"/>
    </location>
</feature>
<organism evidence="2">
    <name type="scientific">Eremomyces bilateralis CBS 781.70</name>
    <dbReference type="NCBI Taxonomy" id="1392243"/>
    <lineage>
        <taxon>Eukaryota</taxon>
        <taxon>Fungi</taxon>
        <taxon>Dikarya</taxon>
        <taxon>Ascomycota</taxon>
        <taxon>Pezizomycotina</taxon>
        <taxon>Dothideomycetes</taxon>
        <taxon>Dothideomycetes incertae sedis</taxon>
        <taxon>Eremomycetales</taxon>
        <taxon>Eremomycetaceae</taxon>
        <taxon>Eremomyces</taxon>
    </lineage>
</organism>
<sequence length="333" mass="37141">MELHPVFLSLLFTPLAVAAETWKVTKFYTHYMAENSGTENGTWPAGSEFNTTVCFTLSPTSGSDQKNIECQGTFAPFTHDTLWRYCDGDVHAWRLEPGHFEAVSMWGLNILRSDVEDSTVRTTYAQFHMVNNEPENPQSFLTCTEGKPLEGWSCALDGQLSVPSPVRFPLYERQAHAKPFKVSNFTIDRDTGRRTFSITDPNVLDSYDIGGKTFRSSTECKLGPVGHMLKHGNEDFLKCDDESFSFKLGPSNDTRGMRGFHLEVRHNLPLASFQVDVIAPSESIISGSVDLEFGKDFNYDYSRLKRSCALTLTRGKAEVNVTSLAVAGSYGLP</sequence>
<evidence type="ECO:0000256" key="1">
    <source>
        <dbReference type="SAM" id="SignalP"/>
    </source>
</evidence>
<accession>A0A6G1G3L3</accession>
<gene>
    <name evidence="2 4" type="ORF">P152DRAFT_514255</name>
</gene>
<dbReference type="EMBL" id="ML975157">
    <property type="protein sequence ID" value="KAF1812654.1"/>
    <property type="molecule type" value="Genomic_DNA"/>
</dbReference>
<dbReference type="GeneID" id="54423420"/>
<dbReference type="Proteomes" id="UP000504638">
    <property type="component" value="Unplaced"/>
</dbReference>
<dbReference type="OrthoDB" id="3922703at2759"/>
<evidence type="ECO:0000313" key="2">
    <source>
        <dbReference type="EMBL" id="KAF1812654.1"/>
    </source>
</evidence>
<dbReference type="AlphaFoldDB" id="A0A6G1G3L3"/>
<evidence type="ECO:0000313" key="4">
    <source>
        <dbReference type="RefSeq" id="XP_033534285.1"/>
    </source>
</evidence>
<dbReference type="RefSeq" id="XP_033534285.1">
    <property type="nucleotide sequence ID" value="XM_033682850.1"/>
</dbReference>